<dbReference type="GO" id="GO:0034599">
    <property type="term" value="P:cellular response to oxidative stress"/>
    <property type="evidence" value="ECO:0007669"/>
    <property type="project" value="TreeGrafter"/>
</dbReference>
<evidence type="ECO:0000259" key="19">
    <source>
        <dbReference type="Pfam" id="PF07992"/>
    </source>
</evidence>
<evidence type="ECO:0000256" key="17">
    <source>
        <dbReference type="PIRSR" id="PIRSR000350-3"/>
    </source>
</evidence>
<dbReference type="GO" id="GO:0006749">
    <property type="term" value="P:glutathione metabolic process"/>
    <property type="evidence" value="ECO:0007669"/>
    <property type="project" value="TreeGrafter"/>
</dbReference>
<feature type="active site" description="Proton acceptor" evidence="16">
    <location>
        <position position="484"/>
    </location>
</feature>
<keyword evidence="5" id="KW-0963">Cytoplasm</keyword>
<dbReference type="Gene3D" id="3.30.390.30">
    <property type="match status" value="1"/>
</dbReference>
<sequence>RAMAAAAYELLVLGGGSGGLAGARRAAELGARVALVEPRRLGGTCVTDYGLCGQVMWNAAVHAEFVHDHADYGFETPGVKFNWRTIKEKRDAYVRRLNEIYENNVKKAHIDIIRGYGKFTADPEPTIEVDGKKYTAPHILIATGGHPAVPPDSEIPGASLGITSDGFFDLEELPRHSVIVGAGYIAVEIAGILSTLGSKSSLLIRQDKVVLRTFDSMISSNCTQELENTGVDVWKHTQVKTVTKSSCGLLDVTVTSSVPGRKPTEGVIRDVDCLLWAVGREPNTKELCLDQVGVQVDAKGHVVVDGYQNTTRRGVYAVGDVCGRALLTPGTVAVPPSPPLPLGATPCHSSGSPSLLTVAIAAGRKLAHRLFEGKQDSRLDYRDIPTVVFSHPPIGTVGLTEDEAVATYGRENVKIYSTSFTPLYHAVTQRKVKCVMKLVCAGKEEKVVGLHMQGLGCDEMLQGFAVAIKMGATKADLDNTVAIHPTSAEELVTLR</sequence>
<dbReference type="PIRSF" id="PIRSF000350">
    <property type="entry name" value="Mercury_reductase_MerA"/>
    <property type="match status" value="1"/>
</dbReference>
<keyword evidence="17" id="KW-0547">Nucleotide-binding</keyword>
<keyword evidence="21" id="KW-1185">Reference proteome</keyword>
<dbReference type="GO" id="GO:0004362">
    <property type="term" value="F:glutathione-disulfide reductase (NADPH) activity"/>
    <property type="evidence" value="ECO:0007669"/>
    <property type="project" value="UniProtKB-EC"/>
</dbReference>
<dbReference type="PANTHER" id="PTHR42737">
    <property type="entry name" value="GLUTATHIONE REDUCTASE"/>
    <property type="match status" value="1"/>
</dbReference>
<dbReference type="PANTHER" id="PTHR42737:SF5">
    <property type="entry name" value="GLUTATHIONE REDUCTASE, MITOCHONDRIAL"/>
    <property type="match status" value="1"/>
</dbReference>
<dbReference type="FunFam" id="3.30.390.30:FF:000003">
    <property type="entry name" value="Glutathione reductase"/>
    <property type="match status" value="1"/>
</dbReference>
<keyword evidence="17" id="KW-0520">NAD</keyword>
<dbReference type="InterPro" id="IPR046952">
    <property type="entry name" value="GSHR/TRXR-like"/>
</dbReference>
<evidence type="ECO:0000256" key="15">
    <source>
        <dbReference type="ARBA" id="ARBA00074335"/>
    </source>
</evidence>
<evidence type="ECO:0000256" key="8">
    <source>
        <dbReference type="ARBA" id="ARBA00022857"/>
    </source>
</evidence>
<keyword evidence="9" id="KW-0809">Transit peptide</keyword>
<comment type="subcellular location">
    <subcellularLocation>
        <location evidence="2">Cytoplasm</location>
    </subcellularLocation>
    <subcellularLocation>
        <location evidence="1">Mitochondrion</location>
    </subcellularLocation>
</comment>
<dbReference type="InterPro" id="IPR016156">
    <property type="entry name" value="FAD/NAD-linked_Rdtase_dimer_sf"/>
</dbReference>
<dbReference type="EMBL" id="VXAJ01000247">
    <property type="protein sequence ID" value="NXK08496.1"/>
    <property type="molecule type" value="Genomic_DNA"/>
</dbReference>
<keyword evidence="10" id="KW-0560">Oxidoreductase</keyword>
<feature type="non-terminal residue" evidence="20">
    <location>
        <position position="1"/>
    </location>
</feature>
<dbReference type="GO" id="GO:0050660">
    <property type="term" value="F:flavin adenine dinucleotide binding"/>
    <property type="evidence" value="ECO:0007669"/>
    <property type="project" value="InterPro"/>
</dbReference>
<accession>A0A7L0GKH7</accession>
<keyword evidence="7 17" id="KW-0274">FAD</keyword>
<feature type="binding site" evidence="17">
    <location>
        <position position="320"/>
    </location>
    <ligand>
        <name>FAD</name>
        <dbReference type="ChEBI" id="CHEBI:57692"/>
    </ligand>
</feature>
<evidence type="ECO:0000256" key="16">
    <source>
        <dbReference type="PIRSR" id="PIRSR000350-2"/>
    </source>
</evidence>
<dbReference type="Pfam" id="PF02852">
    <property type="entry name" value="Pyr_redox_dim"/>
    <property type="match status" value="1"/>
</dbReference>
<dbReference type="PRINTS" id="PR00411">
    <property type="entry name" value="PNDRDTASEI"/>
</dbReference>
<name>A0A7L0GKH7_HERCA</name>
<evidence type="ECO:0000259" key="18">
    <source>
        <dbReference type="Pfam" id="PF02852"/>
    </source>
</evidence>
<dbReference type="GO" id="GO:0045454">
    <property type="term" value="P:cell redox homeostasis"/>
    <property type="evidence" value="ECO:0007669"/>
    <property type="project" value="InterPro"/>
</dbReference>
<dbReference type="PRINTS" id="PR00368">
    <property type="entry name" value="FADPNR"/>
</dbReference>
<dbReference type="InterPro" id="IPR001100">
    <property type="entry name" value="Pyr_nuc-diS_OxRdtase"/>
</dbReference>
<evidence type="ECO:0000256" key="11">
    <source>
        <dbReference type="ARBA" id="ARBA00023128"/>
    </source>
</evidence>
<keyword evidence="13" id="KW-0676">Redox-active center</keyword>
<keyword evidence="6" id="KW-0285">Flavoprotein</keyword>
<feature type="domain" description="FAD/NAD(P)-binding" evidence="19">
    <location>
        <begin position="9"/>
        <end position="335"/>
    </location>
</feature>
<reference evidence="20 21" key="1">
    <citation type="submission" date="2019-09" db="EMBL/GenBank/DDBJ databases">
        <title>Bird 10,000 Genomes (B10K) Project - Family phase.</title>
        <authorList>
            <person name="Zhang G."/>
        </authorList>
    </citation>
    <scope>NUCLEOTIDE SEQUENCE [LARGE SCALE GENOMIC DNA]</scope>
    <source>
        <strain evidence="20">B10K-DU-005-78</strain>
        <tissue evidence="20">Mixed tissue sample</tissue>
    </source>
</reference>
<dbReference type="EC" id="1.8.1.7" evidence="4"/>
<keyword evidence="12" id="KW-1015">Disulfide bond</keyword>
<evidence type="ECO:0000256" key="6">
    <source>
        <dbReference type="ARBA" id="ARBA00022630"/>
    </source>
</evidence>
<gene>
    <name evidence="20" type="primary">Gsr</name>
    <name evidence="20" type="ORF">HERCAC_R07800</name>
</gene>
<dbReference type="InterPro" id="IPR004099">
    <property type="entry name" value="Pyr_nucl-diS_OxRdtase_dimer"/>
</dbReference>
<evidence type="ECO:0000313" key="21">
    <source>
        <dbReference type="Proteomes" id="UP000555649"/>
    </source>
</evidence>
<evidence type="ECO:0000256" key="5">
    <source>
        <dbReference type="ARBA" id="ARBA00022490"/>
    </source>
</evidence>
<evidence type="ECO:0000256" key="1">
    <source>
        <dbReference type="ARBA" id="ARBA00004173"/>
    </source>
</evidence>
<feature type="binding site" evidence="17">
    <location>
        <position position="117"/>
    </location>
    <ligand>
        <name>FAD</name>
        <dbReference type="ChEBI" id="CHEBI:57692"/>
    </ligand>
</feature>
<comment type="catalytic activity">
    <reaction evidence="14">
        <text>2 glutathione + NADP(+) = glutathione disulfide + NADPH + H(+)</text>
        <dbReference type="Rhea" id="RHEA:11740"/>
        <dbReference type="ChEBI" id="CHEBI:15378"/>
        <dbReference type="ChEBI" id="CHEBI:57783"/>
        <dbReference type="ChEBI" id="CHEBI:57925"/>
        <dbReference type="ChEBI" id="CHEBI:58297"/>
        <dbReference type="ChEBI" id="CHEBI:58349"/>
        <dbReference type="EC" id="1.8.1.7"/>
    </reaction>
</comment>
<keyword evidence="11" id="KW-0496">Mitochondrion</keyword>
<evidence type="ECO:0000256" key="4">
    <source>
        <dbReference type="ARBA" id="ARBA00012607"/>
    </source>
</evidence>
<feature type="binding site" evidence="17">
    <location>
        <begin position="181"/>
        <end position="188"/>
    </location>
    <ligand>
        <name>NAD(+)</name>
        <dbReference type="ChEBI" id="CHEBI:57540"/>
    </ligand>
</feature>
<evidence type="ECO:0000256" key="10">
    <source>
        <dbReference type="ARBA" id="ARBA00023002"/>
    </source>
</evidence>
<dbReference type="GO" id="GO:0005829">
    <property type="term" value="C:cytosol"/>
    <property type="evidence" value="ECO:0007669"/>
    <property type="project" value="TreeGrafter"/>
</dbReference>
<evidence type="ECO:0000256" key="7">
    <source>
        <dbReference type="ARBA" id="ARBA00022827"/>
    </source>
</evidence>
<dbReference type="SUPFAM" id="SSF55424">
    <property type="entry name" value="FAD/NAD-linked reductases, dimerisation (C-terminal) domain"/>
    <property type="match status" value="1"/>
</dbReference>
<evidence type="ECO:0000313" key="20">
    <source>
        <dbReference type="EMBL" id="NXK08496.1"/>
    </source>
</evidence>
<dbReference type="SUPFAM" id="SSF51905">
    <property type="entry name" value="FAD/NAD(P)-binding domain"/>
    <property type="match status" value="1"/>
</dbReference>
<evidence type="ECO:0000256" key="2">
    <source>
        <dbReference type="ARBA" id="ARBA00004496"/>
    </source>
</evidence>
<dbReference type="GO" id="GO:0005739">
    <property type="term" value="C:mitochondrion"/>
    <property type="evidence" value="ECO:0007669"/>
    <property type="project" value="UniProtKB-SubCell"/>
</dbReference>
<dbReference type="FunFam" id="3.50.50.60:FF:000484">
    <property type="entry name" value="Glutathione reductase, mitochondrial"/>
    <property type="match status" value="1"/>
</dbReference>
<feature type="binding site" evidence="17">
    <location>
        <position position="279"/>
    </location>
    <ligand>
        <name>NAD(+)</name>
        <dbReference type="ChEBI" id="CHEBI:57540"/>
    </ligand>
</feature>
<keyword evidence="8" id="KW-0521">NADP</keyword>
<dbReference type="Proteomes" id="UP000555649">
    <property type="component" value="Unassembled WGS sequence"/>
</dbReference>
<evidence type="ECO:0000256" key="12">
    <source>
        <dbReference type="ARBA" id="ARBA00023157"/>
    </source>
</evidence>
<proteinExistence type="inferred from homology"/>
<evidence type="ECO:0000256" key="3">
    <source>
        <dbReference type="ARBA" id="ARBA00007532"/>
    </source>
</evidence>
<evidence type="ECO:0000256" key="14">
    <source>
        <dbReference type="ARBA" id="ARBA00049142"/>
    </source>
</evidence>
<feature type="non-terminal residue" evidence="20">
    <location>
        <position position="495"/>
    </location>
</feature>
<dbReference type="Gene3D" id="3.50.50.60">
    <property type="entry name" value="FAD/NAD(P)-binding domain"/>
    <property type="match status" value="2"/>
</dbReference>
<organism evidence="20 21">
    <name type="scientific">Herpetotheres cachinnans</name>
    <name type="common">Laughing falcon</name>
    <name type="synonym">Falco cachinnans</name>
    <dbReference type="NCBI Taxonomy" id="56343"/>
    <lineage>
        <taxon>Eukaryota</taxon>
        <taxon>Metazoa</taxon>
        <taxon>Chordata</taxon>
        <taxon>Craniata</taxon>
        <taxon>Vertebrata</taxon>
        <taxon>Euteleostomi</taxon>
        <taxon>Archelosauria</taxon>
        <taxon>Archosauria</taxon>
        <taxon>Dinosauria</taxon>
        <taxon>Saurischia</taxon>
        <taxon>Theropoda</taxon>
        <taxon>Coelurosauria</taxon>
        <taxon>Aves</taxon>
        <taxon>Neognathae</taxon>
        <taxon>Neoaves</taxon>
        <taxon>Telluraves</taxon>
        <taxon>Australaves</taxon>
        <taxon>Falconiformes</taxon>
        <taxon>Falconidae</taxon>
        <taxon>Herpetotheres</taxon>
    </lineage>
</organism>
<evidence type="ECO:0000256" key="13">
    <source>
        <dbReference type="ARBA" id="ARBA00023284"/>
    </source>
</evidence>
<comment type="similarity">
    <text evidence="3">Belongs to the class-I pyridine nucleotide-disulfide oxidoreductase family.</text>
</comment>
<protein>
    <recommendedName>
        <fullName evidence="15">Glutathione reductase, mitochondrial</fullName>
        <ecNumber evidence="4">1.8.1.7</ecNumber>
    </recommendedName>
</protein>
<evidence type="ECO:0000256" key="9">
    <source>
        <dbReference type="ARBA" id="ARBA00022946"/>
    </source>
</evidence>
<comment type="caution">
    <text evidence="20">The sequence shown here is derived from an EMBL/GenBank/DDBJ whole genome shotgun (WGS) entry which is preliminary data.</text>
</comment>
<dbReference type="Pfam" id="PF07992">
    <property type="entry name" value="Pyr_redox_2"/>
    <property type="match status" value="1"/>
</dbReference>
<dbReference type="InterPro" id="IPR023753">
    <property type="entry name" value="FAD/NAD-binding_dom"/>
</dbReference>
<comment type="cofactor">
    <cofactor evidence="17">
        <name>FAD</name>
        <dbReference type="ChEBI" id="CHEBI:57692"/>
    </cofactor>
    <text evidence="17">Binds 1 FAD per subunit.</text>
</comment>
<dbReference type="InterPro" id="IPR036188">
    <property type="entry name" value="FAD/NAD-bd_sf"/>
</dbReference>
<dbReference type="AlphaFoldDB" id="A0A7L0GKH7"/>
<feature type="domain" description="Pyridine nucleotide-disulphide oxidoreductase dimerisation" evidence="18">
    <location>
        <begin position="384"/>
        <end position="494"/>
    </location>
</feature>